<dbReference type="PANTHER" id="PTHR38457:SF1">
    <property type="entry name" value="REGULATOR ABRB-RELATED"/>
    <property type="match status" value="1"/>
</dbReference>
<protein>
    <submittedName>
        <fullName evidence="2">AbrB family transcriptional regulator</fullName>
    </submittedName>
</protein>
<dbReference type="Pfam" id="PF05145">
    <property type="entry name" value="AbrB"/>
    <property type="match status" value="1"/>
</dbReference>
<evidence type="ECO:0000256" key="1">
    <source>
        <dbReference type="SAM" id="Phobius"/>
    </source>
</evidence>
<dbReference type="PIRSF" id="PIRSF038991">
    <property type="entry name" value="Protein_AbrB"/>
    <property type="match status" value="1"/>
</dbReference>
<dbReference type="GO" id="GO:0016020">
    <property type="term" value="C:membrane"/>
    <property type="evidence" value="ECO:0007669"/>
    <property type="project" value="InterPro"/>
</dbReference>
<dbReference type="RefSeq" id="WP_154487491.1">
    <property type="nucleotide sequence ID" value="NZ_JAYLVM010000128.1"/>
</dbReference>
<sequence>MKQRFPALLASALLGFLLRQLAIPIPYLLGGIITGFVVRTFLDNSFQWPRAWRGLMLGVAGYGIGSNCTPDTFLKMSQETLGILGASLFTLGVSVAVAIHMHRHTFANLLSSIMGCLPGGLTAMTVLMDDYEEADENVVVVSQCLRLFVVEVSVPFLAINLFGGQITRAAGASLWVTTLGDFRSLFHPGWLLVVPLVFLGRFLAQKTHMPTGQLLGPILITSLFALWQGSVPRVPAPAMAFAQLHIGLYIGTMMDREKLLKTRELIPNVLLGSLLMVASSVALSLFMSRLYGFSTLTAFLALAPGGIAEMCLTGLEMHQDVAVILTYQLVRVLMLAMGVPFVIRRFFKPDSGKKGAAA</sequence>
<feature type="transmembrane region" description="Helical" evidence="1">
    <location>
        <begin position="106"/>
        <end position="128"/>
    </location>
</feature>
<feature type="transmembrane region" description="Helical" evidence="1">
    <location>
        <begin position="324"/>
        <end position="343"/>
    </location>
</feature>
<feature type="transmembrane region" description="Helical" evidence="1">
    <location>
        <begin position="293"/>
        <end position="312"/>
    </location>
</feature>
<proteinExistence type="predicted"/>
<dbReference type="EMBL" id="VULN01000002">
    <property type="protein sequence ID" value="MSS81265.1"/>
    <property type="molecule type" value="Genomic_DNA"/>
</dbReference>
<organism evidence="2 3">
    <name type="scientific">Acidaminococcus fermentans</name>
    <dbReference type="NCBI Taxonomy" id="905"/>
    <lineage>
        <taxon>Bacteria</taxon>
        <taxon>Bacillati</taxon>
        <taxon>Bacillota</taxon>
        <taxon>Negativicutes</taxon>
        <taxon>Acidaminococcales</taxon>
        <taxon>Acidaminococcaceae</taxon>
        <taxon>Acidaminococcus</taxon>
    </lineage>
</organism>
<accession>A0A6N7VW44</accession>
<dbReference type="NCBIfam" id="TIGR03082">
    <property type="entry name" value="Gneg_AbrB_dup"/>
    <property type="match status" value="2"/>
</dbReference>
<keyword evidence="1" id="KW-0812">Transmembrane</keyword>
<dbReference type="AlphaFoldDB" id="A0A6N7VW44"/>
<comment type="caution">
    <text evidence="2">The sequence shown here is derived from an EMBL/GenBank/DDBJ whole genome shotgun (WGS) entry which is preliminary data.</text>
</comment>
<feature type="transmembrane region" description="Helical" evidence="1">
    <location>
        <begin position="80"/>
        <end position="99"/>
    </location>
</feature>
<dbReference type="PANTHER" id="PTHR38457">
    <property type="entry name" value="REGULATOR ABRB-RELATED"/>
    <property type="match status" value="1"/>
</dbReference>
<reference evidence="2 3" key="1">
    <citation type="submission" date="2019-08" db="EMBL/GenBank/DDBJ databases">
        <title>In-depth cultivation of the pig gut microbiome towards novel bacterial diversity and tailored functional studies.</title>
        <authorList>
            <person name="Wylensek D."/>
            <person name="Hitch T.C.A."/>
            <person name="Clavel T."/>
        </authorList>
    </citation>
    <scope>NUCLEOTIDE SEQUENCE [LARGE SCALE GENOMIC DNA]</scope>
    <source>
        <strain evidence="2 3">WCA-389-WT-5B</strain>
    </source>
</reference>
<dbReference type="Proteomes" id="UP000441455">
    <property type="component" value="Unassembled WGS sequence"/>
</dbReference>
<evidence type="ECO:0000313" key="3">
    <source>
        <dbReference type="Proteomes" id="UP000441455"/>
    </source>
</evidence>
<name>A0A6N7VW44_ACIFE</name>
<dbReference type="InterPro" id="IPR007820">
    <property type="entry name" value="AbrB_fam"/>
</dbReference>
<keyword evidence="1" id="KW-1133">Transmembrane helix</keyword>
<dbReference type="InterPro" id="IPR017516">
    <property type="entry name" value="AbrB_dup"/>
</dbReference>
<dbReference type="OrthoDB" id="5460360at2"/>
<keyword evidence="1" id="KW-0472">Membrane</keyword>
<gene>
    <name evidence="2" type="ORF">FX155_01335</name>
</gene>
<evidence type="ECO:0000313" key="2">
    <source>
        <dbReference type="EMBL" id="MSS81265.1"/>
    </source>
</evidence>
<dbReference type="GO" id="GO:0010468">
    <property type="term" value="P:regulation of gene expression"/>
    <property type="evidence" value="ECO:0007669"/>
    <property type="project" value="InterPro"/>
</dbReference>
<feature type="transmembrane region" description="Helical" evidence="1">
    <location>
        <begin position="265"/>
        <end position="287"/>
    </location>
</feature>
<feature type="transmembrane region" description="Helical" evidence="1">
    <location>
        <begin position="185"/>
        <end position="204"/>
    </location>
</feature>